<name>A0AB33CBE2_LACGS</name>
<dbReference type="InterPro" id="IPR025699">
    <property type="entry name" value="ABC2_memb-like"/>
</dbReference>
<dbReference type="Pfam" id="PF13346">
    <property type="entry name" value="ABC2_membrane_5"/>
    <property type="match status" value="1"/>
</dbReference>
<keyword evidence="1" id="KW-1133">Transmembrane helix</keyword>
<dbReference type="EMBL" id="CP021427">
    <property type="protein sequence ID" value="ART98393.1"/>
    <property type="molecule type" value="Genomic_DNA"/>
</dbReference>
<feature type="transmembrane region" description="Helical" evidence="1">
    <location>
        <begin position="118"/>
        <end position="142"/>
    </location>
</feature>
<feature type="transmembrane region" description="Helical" evidence="1">
    <location>
        <begin position="185"/>
        <end position="208"/>
    </location>
</feature>
<dbReference type="Proteomes" id="UP000195798">
    <property type="component" value="Chromosome"/>
</dbReference>
<feature type="transmembrane region" description="Helical" evidence="1">
    <location>
        <begin position="148"/>
        <end position="164"/>
    </location>
</feature>
<feature type="transmembrane region" description="Helical" evidence="1">
    <location>
        <begin position="41"/>
        <end position="59"/>
    </location>
</feature>
<dbReference type="AlphaFoldDB" id="A0AB33CBE2"/>
<keyword evidence="1" id="KW-0812">Transmembrane</keyword>
<evidence type="ECO:0000313" key="3">
    <source>
        <dbReference type="Proteomes" id="UP000195798"/>
    </source>
</evidence>
<evidence type="ECO:0000256" key="1">
    <source>
        <dbReference type="SAM" id="Phobius"/>
    </source>
</evidence>
<dbReference type="RefSeq" id="WP_020807107.1">
    <property type="nucleotide sequence ID" value="NZ_CP021427.1"/>
</dbReference>
<keyword evidence="1" id="KW-0472">Membrane</keyword>
<reference evidence="2 3" key="1">
    <citation type="submission" date="2017-05" db="EMBL/GenBank/DDBJ databases">
        <authorList>
            <person name="Oh N.-S."/>
        </authorList>
    </citation>
    <scope>NUCLEOTIDE SEQUENCE [LARGE SCALE GENOMIC DNA]</scope>
    <source>
        <strain evidence="2 3">4M13</strain>
    </source>
</reference>
<gene>
    <name evidence="2" type="ORF">CCE30_05410</name>
</gene>
<accession>A0AB33CBE2</accession>
<protein>
    <submittedName>
        <fullName evidence="2">ABC-2 transporter family protein</fullName>
    </submittedName>
</protein>
<organism evidence="2 3">
    <name type="scientific">Lactobacillus gasseri</name>
    <dbReference type="NCBI Taxonomy" id="1596"/>
    <lineage>
        <taxon>Bacteria</taxon>
        <taxon>Bacillati</taxon>
        <taxon>Bacillota</taxon>
        <taxon>Bacilli</taxon>
        <taxon>Lactobacillales</taxon>
        <taxon>Lactobacillaceae</taxon>
        <taxon>Lactobacillus</taxon>
    </lineage>
</organism>
<proteinExistence type="predicted"/>
<feature type="transmembrane region" description="Helical" evidence="1">
    <location>
        <begin position="16"/>
        <end position="36"/>
    </location>
</feature>
<feature type="transmembrane region" description="Helical" evidence="1">
    <location>
        <begin position="79"/>
        <end position="106"/>
    </location>
</feature>
<evidence type="ECO:0000313" key="2">
    <source>
        <dbReference type="EMBL" id="ART98393.1"/>
    </source>
</evidence>
<sequence>MVGLIRKDLNQLKYNWFKWYIISLGIFSLILINYYLKTNSVIYITFISLLMINNIQSLFIKDTSNGWLKWIQSLGIKSTVVICARYATLLLVCNFSAIISLLYMLIGIKWLYGMSMQNIYIICGSAFFISIIYGLIVLPFLYAFEQNGLTIAVIAIFGVCFCLIKFTKITVELSRFFKNFSTSEIISIAVIIIIIFLLISYFVSYNIYIYKNRA</sequence>